<evidence type="ECO:0000313" key="1">
    <source>
        <dbReference type="EMBL" id="PFH51269.1"/>
    </source>
</evidence>
<evidence type="ECO:0000313" key="2">
    <source>
        <dbReference type="Proteomes" id="UP000242287"/>
    </source>
</evidence>
<dbReference type="EMBL" id="KZ301989">
    <property type="protein sequence ID" value="PFH51269.1"/>
    <property type="molecule type" value="Genomic_DNA"/>
</dbReference>
<dbReference type="Proteomes" id="UP000242287">
    <property type="component" value="Unassembled WGS sequence"/>
</dbReference>
<organism evidence="1 2">
    <name type="scientific">Amanita thiersii Skay4041</name>
    <dbReference type="NCBI Taxonomy" id="703135"/>
    <lineage>
        <taxon>Eukaryota</taxon>
        <taxon>Fungi</taxon>
        <taxon>Dikarya</taxon>
        <taxon>Basidiomycota</taxon>
        <taxon>Agaricomycotina</taxon>
        <taxon>Agaricomycetes</taxon>
        <taxon>Agaricomycetidae</taxon>
        <taxon>Agaricales</taxon>
        <taxon>Pluteineae</taxon>
        <taxon>Amanitaceae</taxon>
        <taxon>Amanita</taxon>
    </lineage>
</organism>
<proteinExistence type="predicted"/>
<sequence>MASPAILTSPQAYGQVAVLSSSNPACIPKVGTEACTGSLYLQPQICFHVMKA</sequence>
<accession>A0A2A9NL37</accession>
<dbReference type="AlphaFoldDB" id="A0A2A9NL37"/>
<reference evidence="1 2" key="1">
    <citation type="submission" date="2014-02" db="EMBL/GenBank/DDBJ databases">
        <title>Transposable element dynamics among asymbiotic and ectomycorrhizal Amanita fungi.</title>
        <authorList>
            <consortium name="DOE Joint Genome Institute"/>
            <person name="Hess J."/>
            <person name="Skrede I."/>
            <person name="Wolfe B."/>
            <person name="LaButti K."/>
            <person name="Ohm R.A."/>
            <person name="Grigoriev I.V."/>
            <person name="Pringle A."/>
        </authorList>
    </citation>
    <scope>NUCLEOTIDE SEQUENCE [LARGE SCALE GENOMIC DNA]</scope>
    <source>
        <strain evidence="1 2">SKay4041</strain>
    </source>
</reference>
<name>A0A2A9NL37_9AGAR</name>
<gene>
    <name evidence="1" type="ORF">AMATHDRAFT_59256</name>
</gene>
<protein>
    <submittedName>
        <fullName evidence="1">Uncharacterized protein</fullName>
    </submittedName>
</protein>
<keyword evidence="2" id="KW-1185">Reference proteome</keyword>